<protein>
    <recommendedName>
        <fullName evidence="5">DUF4397 domain-containing protein</fullName>
    </recommendedName>
</protein>
<feature type="signal peptide" evidence="2">
    <location>
        <begin position="1"/>
        <end position="25"/>
    </location>
</feature>
<evidence type="ECO:0000313" key="3">
    <source>
        <dbReference type="EMBL" id="ASJ70162.1"/>
    </source>
</evidence>
<accession>A0A2Z2NG01</accession>
<organism evidence="3 4">
    <name type="scientific">Granulosicoccus antarcticus IMCC3135</name>
    <dbReference type="NCBI Taxonomy" id="1192854"/>
    <lineage>
        <taxon>Bacteria</taxon>
        <taxon>Pseudomonadati</taxon>
        <taxon>Pseudomonadota</taxon>
        <taxon>Gammaproteobacteria</taxon>
        <taxon>Chromatiales</taxon>
        <taxon>Granulosicoccaceae</taxon>
        <taxon>Granulosicoccus</taxon>
    </lineage>
</organism>
<gene>
    <name evidence="3" type="ORF">IMCC3135_00155</name>
</gene>
<name>A0A2Z2NG01_9GAMM</name>
<dbReference type="RefSeq" id="WP_088915728.1">
    <property type="nucleotide sequence ID" value="NZ_CP018632.1"/>
</dbReference>
<dbReference type="KEGG" id="gai:IMCC3135_00155"/>
<keyword evidence="2" id="KW-0732">Signal</keyword>
<evidence type="ECO:0008006" key="5">
    <source>
        <dbReference type="Google" id="ProtNLM"/>
    </source>
</evidence>
<evidence type="ECO:0000256" key="2">
    <source>
        <dbReference type="SAM" id="SignalP"/>
    </source>
</evidence>
<feature type="region of interest" description="Disordered" evidence="1">
    <location>
        <begin position="38"/>
        <end position="80"/>
    </location>
</feature>
<dbReference type="EMBL" id="CP018632">
    <property type="protein sequence ID" value="ASJ70162.1"/>
    <property type="molecule type" value="Genomic_DNA"/>
</dbReference>
<dbReference type="AlphaFoldDB" id="A0A2Z2NG01"/>
<feature type="chain" id="PRO_5016232442" description="DUF4397 domain-containing protein" evidence="2">
    <location>
        <begin position="26"/>
        <end position="308"/>
    </location>
</feature>
<proteinExistence type="predicted"/>
<reference evidence="3 4" key="1">
    <citation type="submission" date="2016-12" db="EMBL/GenBank/DDBJ databases">
        <authorList>
            <person name="Song W.-J."/>
            <person name="Kurnit D.M."/>
        </authorList>
    </citation>
    <scope>NUCLEOTIDE SEQUENCE [LARGE SCALE GENOMIC DNA]</scope>
    <source>
        <strain evidence="3 4">IMCC3135</strain>
    </source>
</reference>
<dbReference type="Proteomes" id="UP000250079">
    <property type="component" value="Chromosome"/>
</dbReference>
<keyword evidence="4" id="KW-1185">Reference proteome</keyword>
<evidence type="ECO:0000313" key="4">
    <source>
        <dbReference type="Proteomes" id="UP000250079"/>
    </source>
</evidence>
<dbReference type="PROSITE" id="PS51257">
    <property type="entry name" value="PROKAR_LIPOPROTEIN"/>
    <property type="match status" value="1"/>
</dbReference>
<evidence type="ECO:0000256" key="1">
    <source>
        <dbReference type="SAM" id="MobiDB-lite"/>
    </source>
</evidence>
<sequence length="308" mass="32175">MNRFRAGNKVLLLLCTLLILSGCDGGIFGTGDGQDFSLDIPDAVGPNPNPDEPDDNDSVETPPTDTGQEPGASEPDDQQDSRAFENLQISSTNPQPLVSLLNFSDAFLNASTSPGAVTLFAESVSPTSISGETEIALEATALNVTNVSTAETVLVLSPLNLGAFSVSTLIARNRLAADATETGSDNSLPSVEVIPIFTQKQPSDDGVARIRLLQVSPLDADDQTASISLVPAGNQPGGAEVDLGTMSAASLGQQTDYQSASPGTYSLVDSLDRLSPLTLGLEAGEFYTLILFGDPIRKALMEDSRDED</sequence>